<dbReference type="PROSITE" id="PS00019">
    <property type="entry name" value="ACTININ_1"/>
    <property type="match status" value="1"/>
</dbReference>
<evidence type="ECO:0000313" key="19">
    <source>
        <dbReference type="Proteomes" id="UP001153269"/>
    </source>
</evidence>
<dbReference type="InterPro" id="IPR036872">
    <property type="entry name" value="CH_dom_sf"/>
</dbReference>
<keyword evidence="6" id="KW-0597">Phosphoprotein</keyword>
<dbReference type="InterPro" id="IPR047291">
    <property type="entry name" value="CH_SYNE1_rpt2"/>
</dbReference>
<sequence length="2328" mass="266458">MASSRHYGHSGRDITNVMQKLQDEQEAVQKRTFTKWINSHLAKRVPPLVVIDLFEDIKDGVKLLALLEVLSGNKLPCEQGKKIKRIHWVANIGTALNFLEGRKSAYRGSPIKLVNINSTDIVDGRPSIVLGLVWTIILYFQIEELTSSLVALQASSTSSLDSSTSSNDTSSPPVKRRPPPPQGGARKALLRWVQQTATKRLGLEVKDFGPSWRTGLAFFAVINSLRPNLVDMERVSRRPNCENLQEAFLLAETELGIPQLLDPEDVDVDKPDEKSIMTYVAQFLKHPPDQQQGDAYSLPDEEREQRKSLRELKMWLDQLERDATQTQETEGNLAQQYQLFKSLRVQLEMRRKLVDGALQSTQRDGILTVDQALVKQAWERVSNRLLDWHLQLDRSLPAPLDTVGAWLHEAEGALRQEIVVQQAHDVTAKTVHRALEQHKDVLKSLKSHQQVFQRIHKDRSVDGVPVPPDQLQDMAERINFVSISSSVHLAKMEFLENKHNMQAFLSLAETKLKSWIIKYGRQESVELMLDNYVSFVEKQHFFENYEAFFQSLKQSAEAYVKADSSVDVSLLQWRRARLGVRRFMREVVTQWRSLSMELRSVRSMLEEVLSNWERYSSTVASLQAWLEDAEEALSQPENTKREFFRNLSHWMDQHSTMNDSGNFLIETCDETVSLDLKQQLLLLNGRWRDLFLKVKQYAREDELEKWRKDHLKAALALKVLLDSADVKLNAPVQVSFLNVRGFLQDVENTKQKVVAMETHYKLAARSAQLLAKDAPQDEAARVNATMTTAKSQLSKVRERCPALVRECHVLLPLLEEMEKHITAFYQALERASRITAAARDPDSQAQAQHKQKWQDLLNQQQNCKRCQSVIERNHHTLHRTLSNSKVLRNFDLSLLQKRVAEIQSSAQALLKEVGDWRRQEEANNCLRRRFEESHEELEKVLKRAQGCLRETGDAEELLKKHTDFFGHLDQRMLSVFLKACDELTDILPQEEQQGLQETVRRLHKHWKDIQGEVPSHLLRLKVEVEHSRLAVILQDCRAELDREVRALSGTCTSERVIREHRTFFRERKPLTLCEKRIRNMEDLCHKLPDNDLAYRTLDDARQAVEKVAGQIKNTHLKLEQHPDKWKEWNERFCELSDWLSSQRRQVRLLREMARDSSNQEEVDVAVQALQEAVNAREESLLWLKSLLAGLSEVSSDLEVQRQRTALAKLSTDLRALFTSLRQSQWDEEGSAMFEYEELREEVRGALEEVLRARREAEEQTGRILDAEDLEEAKQLYHIHQQQLRRLQANRTEAELLVSHCRQLQKGEALTPSLRELEGAFGEVDRKAGAKDHNLQATLSSWQHFEAERELIGRFITNTSNELHRELVFNSLDSLRTELERNKELFTPVEECCVRADLLSETAADIELGPKNQTLLQQAQSTREAVAQVQDHLNKNVVQLEMMCVWWERFSSQSETLSSWINEKEKELEVISTTSSLDPLDKNISAVEVCHDSPLNLHEPDNLPHKLFIEECLQNGRLGKGLEERRAALAHMEADCEALSRFVTPGEAGCLRARLTQMKRYWEELKGRVEQLGGQLNQSASYRQRYNDNLEQVKKTMSDIEEKLDRPMTYCSSSSETYKILQSHTEVCQAVEQLKPRLMALCSAMKRLGEGSLLEEEVANLQKQRGQFLEKADEKQAFLESLLALWQRFEKENSSMKSWLDRCESVCCPDTDLLSADKVKIRNELQNVQEMQAETQSYEVLLQGLVNLGLCLYPTAPEARVQELSDVLARLQERSTSVKDSLSHRFELLESQLSQLELFDQALLTLNQKGAAIKTLKEQEVQLQAYASLRETLHQREASLLRSSTPGAQQQLQGWKEDSLQPLKESQRLLLLRKESLTELKTFFDKHGTAAEVVHRLHEAVEGRGSWDRSKADELHNGVGEVAKDVARLEAEAVRLDGQLSKAHLHLSGAEWGGSGDTSRAQGRTSCRGQAVALTMALEEVQRVVGWRQSEADALGALWSSFRERREEVMKNLKKLEDEVRQEGPRESSVQAFQNRLRFFVQLEDELQSLQHSQQWLEEKGSQLAQRDTELAGEALREVALVKTAWENVWTLITNGQEQSGVVVDLLRQFHQLKSLLSTVVENAQSVAHNLPDHNHNAQEAKWTFTRHEAVQAELREKQEDMDQLISSAEDLQRELEKVLTSDPCCIQRDMETLRDQWLEVSERIQTNAERLGYCVALWDDLKAMEQDISRWTSTSVAELADSVTNLSDKEETEAQLNTFQAEVEKREHKLDDPAGKSDSAEGASQTAGNPVTNSGPGVRPAEEDGPCSGGVQPGQTHSDLLHFPKAAT</sequence>
<dbReference type="Gene3D" id="1.10.418.10">
    <property type="entry name" value="Calponin-like domain"/>
    <property type="match status" value="2"/>
</dbReference>
<feature type="region of interest" description="Disordered" evidence="16">
    <location>
        <begin position="158"/>
        <end position="186"/>
    </location>
</feature>
<evidence type="ECO:0000256" key="16">
    <source>
        <dbReference type="SAM" id="MobiDB-lite"/>
    </source>
</evidence>
<evidence type="ECO:0000256" key="13">
    <source>
        <dbReference type="ARBA" id="ARBA00023212"/>
    </source>
</evidence>
<feature type="compositionally biased region" description="Basic and acidic residues" evidence="16">
    <location>
        <begin position="2263"/>
        <end position="2279"/>
    </location>
</feature>
<keyword evidence="9" id="KW-1133">Transmembrane helix</keyword>
<dbReference type="PANTHER" id="PTHR14514">
    <property type="entry name" value="PKA ANCHORING PROTEIN"/>
    <property type="match status" value="1"/>
</dbReference>
<evidence type="ECO:0000256" key="5">
    <source>
        <dbReference type="ARBA" id="ARBA00022490"/>
    </source>
</evidence>
<feature type="region of interest" description="Disordered" evidence="16">
    <location>
        <begin position="2263"/>
        <end position="2328"/>
    </location>
</feature>
<gene>
    <name evidence="18" type="ORF">PLEPLA_LOCUS34714</name>
</gene>
<evidence type="ECO:0000256" key="2">
    <source>
        <dbReference type="ARBA" id="ARBA00004204"/>
    </source>
</evidence>
<evidence type="ECO:0000256" key="6">
    <source>
        <dbReference type="ARBA" id="ARBA00022553"/>
    </source>
</evidence>
<keyword evidence="13" id="KW-0206">Cytoskeleton</keyword>
<dbReference type="SMART" id="SM00150">
    <property type="entry name" value="SPEC"/>
    <property type="match status" value="6"/>
</dbReference>
<evidence type="ECO:0000256" key="15">
    <source>
        <dbReference type="SAM" id="Coils"/>
    </source>
</evidence>
<comment type="caution">
    <text evidence="18">The sequence shown here is derived from an EMBL/GenBank/DDBJ whole genome shotgun (WGS) entry which is preliminary data.</text>
</comment>
<dbReference type="InterPro" id="IPR018159">
    <property type="entry name" value="Spectrin/alpha-actinin"/>
</dbReference>
<dbReference type="Pfam" id="PF25034">
    <property type="entry name" value="Spectrin_SYNE1"/>
    <property type="match status" value="1"/>
</dbReference>
<keyword evidence="14" id="KW-0539">Nucleus</keyword>
<dbReference type="GO" id="GO:0030017">
    <property type="term" value="C:sarcomere"/>
    <property type="evidence" value="ECO:0007669"/>
    <property type="project" value="UniProtKB-SubCell"/>
</dbReference>
<evidence type="ECO:0000256" key="3">
    <source>
        <dbReference type="ARBA" id="ARBA00004245"/>
    </source>
</evidence>
<feature type="coiled-coil region" evidence="15">
    <location>
        <begin position="1235"/>
        <end position="1296"/>
    </location>
</feature>
<dbReference type="Gene3D" id="1.20.58.60">
    <property type="match status" value="6"/>
</dbReference>
<keyword evidence="19" id="KW-1185">Reference proteome</keyword>
<evidence type="ECO:0000256" key="12">
    <source>
        <dbReference type="ARBA" id="ARBA00023203"/>
    </source>
</evidence>
<dbReference type="CDD" id="cd21243">
    <property type="entry name" value="CH_SYNE1_rpt2"/>
    <property type="match status" value="1"/>
</dbReference>
<feature type="coiled-coil region" evidence="15">
    <location>
        <begin position="1998"/>
        <end position="2059"/>
    </location>
</feature>
<dbReference type="PROSITE" id="PS50021">
    <property type="entry name" value="CH"/>
    <property type="match status" value="2"/>
</dbReference>
<feature type="coiled-coil region" evidence="15">
    <location>
        <begin position="892"/>
        <end position="943"/>
    </location>
</feature>
<dbReference type="PANTHER" id="PTHR14514:SF3">
    <property type="entry name" value="NESPRIN-1"/>
    <property type="match status" value="1"/>
</dbReference>
<dbReference type="GO" id="GO:0003779">
    <property type="term" value="F:actin binding"/>
    <property type="evidence" value="ECO:0007669"/>
    <property type="project" value="UniProtKB-KW"/>
</dbReference>
<dbReference type="FunFam" id="1.10.418.10:FF:000037">
    <property type="entry name" value="nesprin-1 isoform X1"/>
    <property type="match status" value="1"/>
</dbReference>
<feature type="coiled-coil region" evidence="15">
    <location>
        <begin position="309"/>
        <end position="336"/>
    </location>
</feature>
<evidence type="ECO:0000256" key="4">
    <source>
        <dbReference type="ARBA" id="ARBA00008619"/>
    </source>
</evidence>
<reference evidence="18" key="1">
    <citation type="submission" date="2020-03" db="EMBL/GenBank/DDBJ databases">
        <authorList>
            <person name="Weist P."/>
        </authorList>
    </citation>
    <scope>NUCLEOTIDE SEQUENCE</scope>
</reference>
<evidence type="ECO:0000256" key="11">
    <source>
        <dbReference type="ARBA" id="ARBA00023136"/>
    </source>
</evidence>
<organism evidence="18 19">
    <name type="scientific">Pleuronectes platessa</name>
    <name type="common">European plaice</name>
    <dbReference type="NCBI Taxonomy" id="8262"/>
    <lineage>
        <taxon>Eukaryota</taxon>
        <taxon>Metazoa</taxon>
        <taxon>Chordata</taxon>
        <taxon>Craniata</taxon>
        <taxon>Vertebrata</taxon>
        <taxon>Euteleostomi</taxon>
        <taxon>Actinopterygii</taxon>
        <taxon>Neopterygii</taxon>
        <taxon>Teleostei</taxon>
        <taxon>Neoteleostei</taxon>
        <taxon>Acanthomorphata</taxon>
        <taxon>Carangaria</taxon>
        <taxon>Pleuronectiformes</taxon>
        <taxon>Pleuronectoidei</taxon>
        <taxon>Pleuronectidae</taxon>
        <taxon>Pleuronectes</taxon>
    </lineage>
</organism>
<dbReference type="InterPro" id="IPR001589">
    <property type="entry name" value="Actinin_actin-bd_CS"/>
</dbReference>
<keyword evidence="8" id="KW-0677">Repeat</keyword>
<feature type="compositionally biased region" description="Polar residues" evidence="16">
    <location>
        <begin position="2282"/>
        <end position="2295"/>
    </location>
</feature>
<proteinExistence type="inferred from homology"/>
<name>A0A9N7VCM5_PLEPL</name>
<evidence type="ECO:0000256" key="9">
    <source>
        <dbReference type="ARBA" id="ARBA00022989"/>
    </source>
</evidence>
<keyword evidence="7" id="KW-0812">Transmembrane</keyword>
<keyword evidence="5" id="KW-0963">Cytoplasm</keyword>
<feature type="domain" description="Calponin-homology (CH)" evidence="17">
    <location>
        <begin position="27"/>
        <end position="141"/>
    </location>
</feature>
<keyword evidence="10 15" id="KW-0175">Coiled coil</keyword>
<accession>A0A9N7VCM5</accession>
<evidence type="ECO:0000256" key="7">
    <source>
        <dbReference type="ARBA" id="ARBA00022692"/>
    </source>
</evidence>
<evidence type="ECO:0000256" key="10">
    <source>
        <dbReference type="ARBA" id="ARBA00023054"/>
    </source>
</evidence>
<dbReference type="EMBL" id="CADEAL010003933">
    <property type="protein sequence ID" value="CAB1447009.1"/>
    <property type="molecule type" value="Genomic_DNA"/>
</dbReference>
<dbReference type="CDD" id="cd21241">
    <property type="entry name" value="CH_SYNE1_rpt1"/>
    <property type="match status" value="1"/>
</dbReference>
<dbReference type="InterPro" id="IPR001715">
    <property type="entry name" value="CH_dom"/>
</dbReference>
<dbReference type="InterPro" id="IPR047290">
    <property type="entry name" value="CH_SYNE1_rpt1"/>
</dbReference>
<dbReference type="FunFam" id="1.20.58.60:FF:000139">
    <property type="entry name" value="nesprin-1 isoform X1"/>
    <property type="match status" value="1"/>
</dbReference>
<dbReference type="Pfam" id="PF00307">
    <property type="entry name" value="CH"/>
    <property type="match status" value="2"/>
</dbReference>
<evidence type="ECO:0000313" key="18">
    <source>
        <dbReference type="EMBL" id="CAB1447009.1"/>
    </source>
</evidence>
<evidence type="ECO:0000259" key="17">
    <source>
        <dbReference type="PROSITE" id="PS50021"/>
    </source>
</evidence>
<feature type="compositionally biased region" description="Low complexity" evidence="16">
    <location>
        <begin position="158"/>
        <end position="173"/>
    </location>
</feature>
<protein>
    <recommendedName>
        <fullName evidence="17">Calponin-homology (CH) domain-containing protein</fullName>
    </recommendedName>
</protein>
<dbReference type="FunFam" id="1.10.418.10:FF:000033">
    <property type="entry name" value="nesprin-1 isoform X1"/>
    <property type="match status" value="1"/>
</dbReference>
<comment type="subcellular location">
    <subcellularLocation>
        <location evidence="3">Cytoplasm</location>
        <location evidence="3">Cytoskeleton</location>
    </subcellularLocation>
    <subcellularLocation>
        <location evidence="2">Cytoplasm</location>
        <location evidence="2">Myofibril</location>
        <location evidence="2">Sarcomere</location>
    </subcellularLocation>
    <subcellularLocation>
        <location evidence="1">Nucleus membrane</location>
    </subcellularLocation>
</comment>
<keyword evidence="11" id="KW-0472">Membrane</keyword>
<evidence type="ECO:0000256" key="8">
    <source>
        <dbReference type="ARBA" id="ARBA00022737"/>
    </source>
</evidence>
<keyword evidence="12" id="KW-0009">Actin-binding</keyword>
<dbReference type="GO" id="GO:0005856">
    <property type="term" value="C:cytoskeleton"/>
    <property type="evidence" value="ECO:0007669"/>
    <property type="project" value="UniProtKB-SubCell"/>
</dbReference>
<feature type="coiled-coil region" evidence="15">
    <location>
        <begin position="2147"/>
        <end position="2181"/>
    </location>
</feature>
<evidence type="ECO:0000256" key="14">
    <source>
        <dbReference type="ARBA" id="ARBA00023242"/>
    </source>
</evidence>
<dbReference type="SUPFAM" id="SSF47576">
    <property type="entry name" value="Calponin-homology domain, CH-domain"/>
    <property type="match status" value="1"/>
</dbReference>
<dbReference type="Proteomes" id="UP001153269">
    <property type="component" value="Unassembled WGS sequence"/>
</dbReference>
<dbReference type="SMART" id="SM00033">
    <property type="entry name" value="CH"/>
    <property type="match status" value="2"/>
</dbReference>
<dbReference type="PROSITE" id="PS00020">
    <property type="entry name" value="ACTININ_2"/>
    <property type="match status" value="1"/>
</dbReference>
<comment type="similarity">
    <text evidence="4">Belongs to the nesprin family.</text>
</comment>
<evidence type="ECO:0000256" key="1">
    <source>
        <dbReference type="ARBA" id="ARBA00004126"/>
    </source>
</evidence>
<dbReference type="InterPro" id="IPR057057">
    <property type="entry name" value="Spectrin_SYNE1"/>
</dbReference>
<dbReference type="SUPFAM" id="SSF46966">
    <property type="entry name" value="Spectrin repeat"/>
    <property type="match status" value="8"/>
</dbReference>
<dbReference type="GO" id="GO:0031965">
    <property type="term" value="C:nuclear membrane"/>
    <property type="evidence" value="ECO:0007669"/>
    <property type="project" value="UniProtKB-SubCell"/>
</dbReference>
<feature type="domain" description="Calponin-homology (CH)" evidence="17">
    <location>
        <begin position="183"/>
        <end position="288"/>
    </location>
</feature>